<evidence type="ECO:0000313" key="4">
    <source>
        <dbReference type="Proteomes" id="UP001302349"/>
    </source>
</evidence>
<feature type="modified residue" description="4-aspartylphosphate" evidence="1">
    <location>
        <position position="65"/>
    </location>
</feature>
<protein>
    <submittedName>
        <fullName evidence="3">Response regulator</fullName>
    </submittedName>
</protein>
<dbReference type="RefSeq" id="WP_317490241.1">
    <property type="nucleotide sequence ID" value="NZ_CP136051.1"/>
</dbReference>
<evidence type="ECO:0000256" key="1">
    <source>
        <dbReference type="PROSITE-ProRule" id="PRU00169"/>
    </source>
</evidence>
<dbReference type="Pfam" id="PF00072">
    <property type="entry name" value="Response_reg"/>
    <property type="match status" value="1"/>
</dbReference>
<dbReference type="Gene3D" id="3.40.50.2300">
    <property type="match status" value="1"/>
</dbReference>
<dbReference type="InterPro" id="IPR001789">
    <property type="entry name" value="Sig_transdc_resp-reg_receiver"/>
</dbReference>
<dbReference type="Proteomes" id="UP001302349">
    <property type="component" value="Chromosome"/>
</dbReference>
<dbReference type="EMBL" id="CP136051">
    <property type="protein sequence ID" value="WOK07567.1"/>
    <property type="molecule type" value="Genomic_DNA"/>
</dbReference>
<evidence type="ECO:0000313" key="3">
    <source>
        <dbReference type="EMBL" id="WOK07567.1"/>
    </source>
</evidence>
<dbReference type="PANTHER" id="PTHR44520">
    <property type="entry name" value="RESPONSE REGULATOR RCP1-RELATED"/>
    <property type="match status" value="1"/>
</dbReference>
<keyword evidence="4" id="KW-1185">Reference proteome</keyword>
<dbReference type="PANTHER" id="PTHR44520:SF2">
    <property type="entry name" value="RESPONSE REGULATOR RCP1"/>
    <property type="match status" value="1"/>
</dbReference>
<name>A0ABZ0IVA1_9BACT</name>
<reference evidence="3 4" key="1">
    <citation type="journal article" date="2023" name="Microbiol. Resour. Announc.">
        <title>Complete Genome Sequence of Imperialibacter roseus strain P4T.</title>
        <authorList>
            <person name="Tizabi D.R."/>
            <person name="Bachvaroff T."/>
            <person name="Hill R.T."/>
        </authorList>
    </citation>
    <scope>NUCLEOTIDE SEQUENCE [LARGE SCALE GENOMIC DNA]</scope>
    <source>
        <strain evidence="3 4">P4T</strain>
    </source>
</reference>
<evidence type="ECO:0000259" key="2">
    <source>
        <dbReference type="PROSITE" id="PS50110"/>
    </source>
</evidence>
<feature type="domain" description="Response regulatory" evidence="2">
    <location>
        <begin position="8"/>
        <end position="135"/>
    </location>
</feature>
<organism evidence="3 4">
    <name type="scientific">Imperialibacter roseus</name>
    <dbReference type="NCBI Taxonomy" id="1324217"/>
    <lineage>
        <taxon>Bacteria</taxon>
        <taxon>Pseudomonadati</taxon>
        <taxon>Bacteroidota</taxon>
        <taxon>Cytophagia</taxon>
        <taxon>Cytophagales</taxon>
        <taxon>Flammeovirgaceae</taxon>
        <taxon>Imperialibacter</taxon>
    </lineage>
</organism>
<dbReference type="InterPro" id="IPR052893">
    <property type="entry name" value="TCS_response_regulator"/>
</dbReference>
<dbReference type="InterPro" id="IPR011006">
    <property type="entry name" value="CheY-like_superfamily"/>
</dbReference>
<dbReference type="SUPFAM" id="SSF52172">
    <property type="entry name" value="CheY-like"/>
    <property type="match status" value="1"/>
</dbReference>
<accession>A0ABZ0IVA1</accession>
<proteinExistence type="predicted"/>
<gene>
    <name evidence="3" type="ORF">RT717_02890</name>
</gene>
<dbReference type="PROSITE" id="PS50110">
    <property type="entry name" value="RESPONSE_REGULATORY"/>
    <property type="match status" value="1"/>
</dbReference>
<keyword evidence="1" id="KW-0597">Phosphoprotein</keyword>
<sequence>MEFTDMKELIVIDDDPINNFICKKMIEEISGDFRIRSFESAVEGLAYLSSLDSNAQSYPTHIMLDLNMPQYNGWQFLSDYQRLNLHQTHHTCLYVVSSTILRDEIEKIKELSFVTDFISKPLTVYKLKKLVETEDLP</sequence>